<dbReference type="Pfam" id="PF06240">
    <property type="entry name" value="COXG"/>
    <property type="match status" value="1"/>
</dbReference>
<dbReference type="SUPFAM" id="SSF55961">
    <property type="entry name" value="Bet v1-like"/>
    <property type="match status" value="1"/>
</dbReference>
<reference evidence="1 2" key="1">
    <citation type="submission" date="2021-07" db="EMBL/GenBank/DDBJ databases">
        <title>Paraburkholderia edwinii protects Aspergillus sp. from phenazines by acting as a toxin sponge.</title>
        <authorList>
            <person name="Dahlstrom K.M."/>
            <person name="Newman D.K."/>
        </authorList>
    </citation>
    <scope>NUCLEOTIDE SEQUENCE [LARGE SCALE GENOMIC DNA]</scope>
    <source>
        <strain evidence="1 2">Pe01</strain>
    </source>
</reference>
<organism evidence="1 2">
    <name type="scientific">Paraburkholderia edwinii</name>
    <dbReference type="NCBI Taxonomy" id="2861782"/>
    <lineage>
        <taxon>Bacteria</taxon>
        <taxon>Pseudomonadati</taxon>
        <taxon>Pseudomonadota</taxon>
        <taxon>Betaproteobacteria</taxon>
        <taxon>Burkholderiales</taxon>
        <taxon>Burkholderiaceae</taxon>
        <taxon>Paraburkholderia</taxon>
    </lineage>
</organism>
<dbReference type="Gene3D" id="3.30.530.20">
    <property type="match status" value="1"/>
</dbReference>
<accession>A0ABX8V036</accession>
<evidence type="ECO:0000313" key="1">
    <source>
        <dbReference type="EMBL" id="QYD72475.1"/>
    </source>
</evidence>
<sequence length="166" mass="17142">MEFTGSQTIAASREHVWRGLNDAAVLQACVPGCEAFTAESDDEFKAVVVASVGPVKARFKGTLLLSDRDAPNGYKIAGQGEGGIAGFGKMTATVTLADAEEGGTLLTYVAEAQVGGKLAQIGSRLVTSVANKLAAEFFKRFNTTMSTTMSESSNANADEPSAAAAK</sequence>
<proteinExistence type="predicted"/>
<dbReference type="Proteomes" id="UP000826462">
    <property type="component" value="Chromosome 2"/>
</dbReference>
<dbReference type="EMBL" id="CP080096">
    <property type="protein sequence ID" value="QYD72475.1"/>
    <property type="molecule type" value="Genomic_DNA"/>
</dbReference>
<protein>
    <submittedName>
        <fullName evidence="1">Carbon monoxide dehydrogenase subunit G</fullName>
    </submittedName>
</protein>
<dbReference type="RefSeq" id="WP_219801898.1">
    <property type="nucleotide sequence ID" value="NZ_CP080096.1"/>
</dbReference>
<dbReference type="CDD" id="cd05018">
    <property type="entry name" value="CoxG"/>
    <property type="match status" value="1"/>
</dbReference>
<gene>
    <name evidence="1" type="ORF">KZJ38_22390</name>
</gene>
<dbReference type="PANTHER" id="PTHR38588">
    <property type="entry name" value="BLL0334 PROTEIN"/>
    <property type="match status" value="1"/>
</dbReference>
<keyword evidence="2" id="KW-1185">Reference proteome</keyword>
<evidence type="ECO:0000313" key="2">
    <source>
        <dbReference type="Proteomes" id="UP000826462"/>
    </source>
</evidence>
<dbReference type="PANTHER" id="PTHR38588:SF1">
    <property type="entry name" value="BLL0334 PROTEIN"/>
    <property type="match status" value="1"/>
</dbReference>
<dbReference type="InterPro" id="IPR023393">
    <property type="entry name" value="START-like_dom_sf"/>
</dbReference>
<name>A0ABX8V036_9BURK</name>
<dbReference type="InterPro" id="IPR010419">
    <property type="entry name" value="CO_DH_gsu"/>
</dbReference>